<comment type="similarity">
    <text evidence="1 7">Belongs to the V-ATPase E subunit family.</text>
</comment>
<dbReference type="GO" id="GO:0005886">
    <property type="term" value="C:plasma membrane"/>
    <property type="evidence" value="ECO:0007669"/>
    <property type="project" value="UniProtKB-SubCell"/>
</dbReference>
<dbReference type="RefSeq" id="WP_068320077.1">
    <property type="nucleotide sequence ID" value="NZ_CP010835.1"/>
</dbReference>
<evidence type="ECO:0000256" key="4">
    <source>
        <dbReference type="ARBA" id="ARBA00023065"/>
    </source>
</evidence>
<dbReference type="GO" id="GO:0033178">
    <property type="term" value="C:proton-transporting two-sector ATPase complex, catalytic domain"/>
    <property type="evidence" value="ECO:0007669"/>
    <property type="project" value="InterPro"/>
</dbReference>
<dbReference type="GO" id="GO:0016787">
    <property type="term" value="F:hydrolase activity"/>
    <property type="evidence" value="ECO:0007669"/>
    <property type="project" value="UniProtKB-KW"/>
</dbReference>
<keyword evidence="2 7" id="KW-0813">Transport</keyword>
<dbReference type="InterPro" id="IPR002842">
    <property type="entry name" value="ATPase_V1_Esu"/>
</dbReference>
<keyword evidence="7" id="KW-1003">Cell membrane</keyword>
<reference evidence="10" key="1">
    <citation type="submission" date="2015-02" db="EMBL/GenBank/DDBJ databases">
        <title>Pyrococcus kukulkanii sp. nov., a novel hyperthermophilic archaeon isolated from a deep-sea hydrothermal vent at the Guaymas Basin.</title>
        <authorList>
            <person name="Oger P.M."/>
            <person name="Callac N."/>
            <person name="Jebbar M."/>
            <person name="Godfroy A."/>
        </authorList>
    </citation>
    <scope>NUCLEOTIDE SEQUENCE [LARGE SCALE GENOMIC DNA]</scope>
    <source>
        <strain evidence="10">NCB100</strain>
    </source>
</reference>
<evidence type="ECO:0000256" key="1">
    <source>
        <dbReference type="ARBA" id="ARBA00005901"/>
    </source>
</evidence>
<keyword evidence="4 7" id="KW-0406">Ion transport</keyword>
<dbReference type="GO" id="GO:0046961">
    <property type="term" value="F:proton-transporting ATPase activity, rotational mechanism"/>
    <property type="evidence" value="ECO:0007669"/>
    <property type="project" value="InterPro"/>
</dbReference>
<feature type="coiled-coil region" evidence="8">
    <location>
        <begin position="131"/>
        <end position="158"/>
    </location>
</feature>
<keyword evidence="3 7" id="KW-0375">Hydrogen ion transport</keyword>
<dbReference type="KEGG" id="pyc:TQ32_00740"/>
<dbReference type="GO" id="GO:0005524">
    <property type="term" value="F:ATP binding"/>
    <property type="evidence" value="ECO:0007669"/>
    <property type="project" value="UniProtKB-UniRule"/>
</dbReference>
<dbReference type="PANTHER" id="PTHR45715">
    <property type="entry name" value="ATPASE H+-TRANSPORTING V1 SUBUNIT E1A-RELATED"/>
    <property type="match status" value="1"/>
</dbReference>
<dbReference type="PATRIC" id="fig|1609559.3.peg.153"/>
<dbReference type="InterPro" id="IPR028987">
    <property type="entry name" value="ATP_synth_B-like_membr_sf"/>
</dbReference>
<dbReference type="NCBIfam" id="NF003049">
    <property type="entry name" value="PRK03963.1"/>
    <property type="match status" value="1"/>
</dbReference>
<dbReference type="Gene3D" id="1.20.5.620">
    <property type="entry name" value="F1F0 ATP synthase subunit B, membrane domain"/>
    <property type="match status" value="1"/>
</dbReference>
<organism evidence="9 10">
    <name type="scientific">Pyrococcus kukulkanii</name>
    <dbReference type="NCBI Taxonomy" id="1609559"/>
    <lineage>
        <taxon>Archaea</taxon>
        <taxon>Methanobacteriati</taxon>
        <taxon>Methanobacteriota</taxon>
        <taxon>Thermococci</taxon>
        <taxon>Thermococcales</taxon>
        <taxon>Thermococcaceae</taxon>
        <taxon>Pyrococcus</taxon>
    </lineage>
</organism>
<dbReference type="HAMAP" id="MF_00311">
    <property type="entry name" value="ATP_synth_E_arch"/>
    <property type="match status" value="1"/>
</dbReference>
<sequence>MSGAELIIQEINREAEQKVKYILEEAHKEAEKIKEEARRKAEARAEWILRKAKTQAELEKQRIIANARLEVRRKKLAVQEKLIREVIEEVKKRLRELPQEEYFETIKVLLKSAVQELGEKKVRVYSNERTLSLIASRIDELRAELEDVSIEIGEAIETIGGVVIENEAGDIRIDNTFEARMERMDSEIRSRIAKVLFG</sequence>
<dbReference type="InterPro" id="IPR038495">
    <property type="entry name" value="ATPase_E_C"/>
</dbReference>
<proteinExistence type="inferred from homology"/>
<dbReference type="Proteomes" id="UP000070587">
    <property type="component" value="Chromosome"/>
</dbReference>
<keyword evidence="6 7" id="KW-0066">ATP synthesis</keyword>
<dbReference type="GO" id="GO:0042777">
    <property type="term" value="P:proton motive force-driven plasma membrane ATP synthesis"/>
    <property type="evidence" value="ECO:0007669"/>
    <property type="project" value="UniProtKB-UniRule"/>
</dbReference>
<evidence type="ECO:0000256" key="5">
    <source>
        <dbReference type="ARBA" id="ARBA00023136"/>
    </source>
</evidence>
<dbReference type="Gene3D" id="3.30.2320.30">
    <property type="entry name" value="ATP synthase, E subunit, C-terminal"/>
    <property type="match status" value="1"/>
</dbReference>
<evidence type="ECO:0000256" key="3">
    <source>
        <dbReference type="ARBA" id="ARBA00022781"/>
    </source>
</evidence>
<evidence type="ECO:0000256" key="7">
    <source>
        <dbReference type="HAMAP-Rule" id="MF_00311"/>
    </source>
</evidence>
<dbReference type="GeneID" id="28490314"/>
<gene>
    <name evidence="7" type="primary">atpE</name>
    <name evidence="9" type="ORF">TQ32_00740</name>
</gene>
<evidence type="ECO:0000313" key="10">
    <source>
        <dbReference type="Proteomes" id="UP000070587"/>
    </source>
</evidence>
<comment type="subunit">
    <text evidence="7">Has multiple subunits with at least A(3), B(3), C, D, E, F, H, I and proteolipid K(x).</text>
</comment>
<evidence type="ECO:0000256" key="2">
    <source>
        <dbReference type="ARBA" id="ARBA00022448"/>
    </source>
</evidence>
<dbReference type="GO" id="GO:0046933">
    <property type="term" value="F:proton-transporting ATP synthase activity, rotational mechanism"/>
    <property type="evidence" value="ECO:0007669"/>
    <property type="project" value="UniProtKB-UniRule"/>
</dbReference>
<dbReference type="EMBL" id="CP010835">
    <property type="protein sequence ID" value="AMM53182.1"/>
    <property type="molecule type" value="Genomic_DNA"/>
</dbReference>
<evidence type="ECO:0000256" key="8">
    <source>
        <dbReference type="SAM" id="Coils"/>
    </source>
</evidence>
<reference evidence="9 10" key="2">
    <citation type="journal article" date="2016" name="Int. J. Syst. Evol. Microbiol.">
        <title>Pyrococcus kukulkanii sp. nov., a hyperthermophilic, piezophilic archaeon isolated from a deep-sea hydrothermal vent.</title>
        <authorList>
            <person name="Callac N."/>
            <person name="Oger P."/>
            <person name="Lesongeur F."/>
            <person name="Rattray J.E."/>
            <person name="Vannier P."/>
            <person name="Michoud G."/>
            <person name="Beauverger M."/>
            <person name="Gayet N."/>
            <person name="Rouxel O."/>
            <person name="Jebbar M."/>
            <person name="Godfroy A."/>
        </authorList>
    </citation>
    <scope>NUCLEOTIDE SEQUENCE [LARGE SCALE GENOMIC DNA]</scope>
    <source>
        <strain evidence="9 10">NCB100</strain>
    </source>
</reference>
<dbReference type="STRING" id="1609559.TQ32_00740"/>
<dbReference type="SUPFAM" id="SSF81573">
    <property type="entry name" value="F1F0 ATP synthase subunit B, membrane domain"/>
    <property type="match status" value="1"/>
</dbReference>
<comment type="function">
    <text evidence="7">Component of the A-type ATP synthase that produces ATP from ADP in the presence of a proton gradient across the membrane.</text>
</comment>
<dbReference type="OrthoDB" id="4691at2157"/>
<evidence type="ECO:0000313" key="9">
    <source>
        <dbReference type="EMBL" id="AMM53182.1"/>
    </source>
</evidence>
<evidence type="ECO:0000256" key="6">
    <source>
        <dbReference type="ARBA" id="ARBA00023310"/>
    </source>
</evidence>
<dbReference type="Pfam" id="PF01991">
    <property type="entry name" value="vATP-synt_E"/>
    <property type="match status" value="1"/>
</dbReference>
<protein>
    <recommendedName>
        <fullName evidence="7">A-type ATP synthase subunit E</fullName>
    </recommendedName>
</protein>
<dbReference type="SUPFAM" id="SSF160527">
    <property type="entry name" value="V-type ATPase subunit E-like"/>
    <property type="match status" value="1"/>
</dbReference>
<name>A0A127B729_9EURY</name>
<keyword evidence="9" id="KW-0378">Hydrolase</keyword>
<keyword evidence="5 7" id="KW-0472">Membrane</keyword>
<comment type="subcellular location">
    <subcellularLocation>
        <location evidence="7">Cell membrane</location>
        <topology evidence="7">Peripheral membrane protein</topology>
    </subcellularLocation>
</comment>
<dbReference type="AlphaFoldDB" id="A0A127B729"/>
<keyword evidence="8" id="KW-0175">Coiled coil</keyword>
<accession>A0A127B729</accession>